<sequence length="267" mass="30103">MPELHKGGENKIAFKKWSVAHVSVLCTLIHSSKSAFAKNLKILAKAFELFVQELSNDLEIQALLKELDSQDLHPKGLEDSRYQHFSSDASDKLQVLFEEFPGLIILLEDLQKFAEGSWLSDTVVDAVMHLYHEKKPRDLYLLRSSNLELFNSKPKEIQKGLCKIVHYVKAFLDPKQLSRSISRCGIALHWTHADFGFPKMANGSPHVGTRPKTVKCSVQRMNSIRRLNFDDCGIIALNNAIAIYNGQADTEKFSRNGVVKKGTDLVP</sequence>
<dbReference type="OrthoDB" id="3560351at2759"/>
<accession>A0A4Z1HL17</accession>
<dbReference type="SUPFAM" id="SSF54001">
    <property type="entry name" value="Cysteine proteinases"/>
    <property type="match status" value="1"/>
</dbReference>
<reference evidence="1 2" key="1">
    <citation type="submission" date="2017-12" db="EMBL/GenBank/DDBJ databases">
        <title>Comparative genomics of Botrytis spp.</title>
        <authorList>
            <person name="Valero-Jimenez C.A."/>
            <person name="Tapia P."/>
            <person name="Veloso J."/>
            <person name="Silva-Moreno E."/>
            <person name="Staats M."/>
            <person name="Valdes J.H."/>
            <person name="Van Kan J.A.L."/>
        </authorList>
    </citation>
    <scope>NUCLEOTIDE SEQUENCE [LARGE SCALE GENOMIC DNA]</scope>
    <source>
        <strain evidence="1 2">MUCL2120</strain>
    </source>
</reference>
<evidence type="ECO:0000313" key="2">
    <source>
        <dbReference type="Proteomes" id="UP000297452"/>
    </source>
</evidence>
<dbReference type="EMBL" id="PQXJ01000648">
    <property type="protein sequence ID" value="TGO45647.1"/>
    <property type="molecule type" value="Genomic_DNA"/>
</dbReference>
<dbReference type="InterPro" id="IPR038765">
    <property type="entry name" value="Papain-like_cys_pep_sf"/>
</dbReference>
<protein>
    <submittedName>
        <fullName evidence="1">Uncharacterized protein</fullName>
    </submittedName>
</protein>
<dbReference type="Proteomes" id="UP000297452">
    <property type="component" value="Unassembled WGS sequence"/>
</dbReference>
<comment type="caution">
    <text evidence="1">The sequence shown here is derived from an EMBL/GenBank/DDBJ whole genome shotgun (WGS) entry which is preliminary data.</text>
</comment>
<dbReference type="AlphaFoldDB" id="A0A4Z1HL17"/>
<keyword evidence="2" id="KW-1185">Reference proteome</keyword>
<gene>
    <name evidence="1" type="ORF">BOTNAR_0650g00010</name>
</gene>
<proteinExistence type="predicted"/>
<organism evidence="1 2">
    <name type="scientific">Botryotinia narcissicola</name>
    <dbReference type="NCBI Taxonomy" id="278944"/>
    <lineage>
        <taxon>Eukaryota</taxon>
        <taxon>Fungi</taxon>
        <taxon>Dikarya</taxon>
        <taxon>Ascomycota</taxon>
        <taxon>Pezizomycotina</taxon>
        <taxon>Leotiomycetes</taxon>
        <taxon>Helotiales</taxon>
        <taxon>Sclerotiniaceae</taxon>
        <taxon>Botryotinia</taxon>
    </lineage>
</organism>
<name>A0A4Z1HL17_9HELO</name>
<evidence type="ECO:0000313" key="1">
    <source>
        <dbReference type="EMBL" id="TGO45647.1"/>
    </source>
</evidence>